<evidence type="ECO:0000313" key="1">
    <source>
        <dbReference type="EMBL" id="PON78805.1"/>
    </source>
</evidence>
<dbReference type="Proteomes" id="UP000237105">
    <property type="component" value="Unassembled WGS sequence"/>
</dbReference>
<proteinExistence type="predicted"/>
<dbReference type="AlphaFoldDB" id="A0A2P5DZS0"/>
<dbReference type="OrthoDB" id="1752293at2759"/>
<accession>A0A2P5DZS0</accession>
<organism evidence="1 2">
    <name type="scientific">Parasponia andersonii</name>
    <name type="common">Sponia andersonii</name>
    <dbReference type="NCBI Taxonomy" id="3476"/>
    <lineage>
        <taxon>Eukaryota</taxon>
        <taxon>Viridiplantae</taxon>
        <taxon>Streptophyta</taxon>
        <taxon>Embryophyta</taxon>
        <taxon>Tracheophyta</taxon>
        <taxon>Spermatophyta</taxon>
        <taxon>Magnoliopsida</taxon>
        <taxon>eudicotyledons</taxon>
        <taxon>Gunneridae</taxon>
        <taxon>Pentapetalae</taxon>
        <taxon>rosids</taxon>
        <taxon>fabids</taxon>
        <taxon>Rosales</taxon>
        <taxon>Cannabaceae</taxon>
        <taxon>Parasponia</taxon>
    </lineage>
</organism>
<reference evidence="2" key="1">
    <citation type="submission" date="2016-06" db="EMBL/GenBank/DDBJ databases">
        <title>Parallel loss of symbiosis genes in relatives of nitrogen-fixing non-legume Parasponia.</title>
        <authorList>
            <person name="Van Velzen R."/>
            <person name="Holmer R."/>
            <person name="Bu F."/>
            <person name="Rutten L."/>
            <person name="Van Zeijl A."/>
            <person name="Liu W."/>
            <person name="Santuari L."/>
            <person name="Cao Q."/>
            <person name="Sharma T."/>
            <person name="Shen D."/>
            <person name="Roswanjaya Y."/>
            <person name="Wardhani T."/>
            <person name="Kalhor M.S."/>
            <person name="Jansen J."/>
            <person name="Van den Hoogen J."/>
            <person name="Gungor B."/>
            <person name="Hartog M."/>
            <person name="Hontelez J."/>
            <person name="Verver J."/>
            <person name="Yang W.-C."/>
            <person name="Schijlen E."/>
            <person name="Repin R."/>
            <person name="Schilthuizen M."/>
            <person name="Schranz E."/>
            <person name="Heidstra R."/>
            <person name="Miyata K."/>
            <person name="Fedorova E."/>
            <person name="Kohlen W."/>
            <person name="Bisseling T."/>
            <person name="Smit S."/>
            <person name="Geurts R."/>
        </authorList>
    </citation>
    <scope>NUCLEOTIDE SEQUENCE [LARGE SCALE GENOMIC DNA]</scope>
    <source>
        <strain evidence="2">cv. WU1-14</strain>
    </source>
</reference>
<name>A0A2P5DZS0_PARAD</name>
<evidence type="ECO:0000313" key="2">
    <source>
        <dbReference type="Proteomes" id="UP000237105"/>
    </source>
</evidence>
<feature type="non-terminal residue" evidence="1">
    <location>
        <position position="1"/>
    </location>
</feature>
<gene>
    <name evidence="1" type="ORF">PanWU01x14_017040</name>
</gene>
<protein>
    <submittedName>
        <fullName evidence="1">Uncharacterized protein</fullName>
    </submittedName>
</protein>
<keyword evidence="2" id="KW-1185">Reference proteome</keyword>
<dbReference type="EMBL" id="JXTB01000007">
    <property type="protein sequence ID" value="PON78805.1"/>
    <property type="molecule type" value="Genomic_DNA"/>
</dbReference>
<sequence>DPRPPLLLVKDNAIPPNIDVHNLRIALDALVGWDDILMDGYHRSPFNKDVRATLLPVRFKHLTINTFDGKTDPQDHMDHFNDLMDLYQVDDLAHFRFFAVTLIGAIKNLSAIHQGLEETLQSYLNYFTSELVKVTNAPERGVLTLMMAKVQPETKLWEELLEREYKTLKDFYQRVCWHLSMESSHINLYKIKRKGRKERTKDATITTNNNKKSKKGRISNQLKNYLSSRSRRFQGLPYD</sequence>
<comment type="caution">
    <text evidence="1">The sequence shown here is derived from an EMBL/GenBank/DDBJ whole genome shotgun (WGS) entry which is preliminary data.</text>
</comment>